<comment type="caution">
    <text evidence="1">The sequence shown here is derived from an EMBL/GenBank/DDBJ whole genome shotgun (WGS) entry which is preliminary data.</text>
</comment>
<reference evidence="1 2" key="1">
    <citation type="journal article" date="2010" name="J. Bacteriol.">
        <title>Genome sequences of Pelagibaca bermudensis HTCC2601T and Maritimibacter alkaliphilus HTCC2654T, the type strains of two marine Roseobacter genera.</title>
        <authorList>
            <person name="Thrash J.C."/>
            <person name="Cho J.C."/>
            <person name="Ferriera S."/>
            <person name="Johnson J."/>
            <person name="Vergin K.L."/>
            <person name="Giovannoni S.J."/>
        </authorList>
    </citation>
    <scope>NUCLEOTIDE SEQUENCE [LARGE SCALE GENOMIC DNA]</scope>
    <source>
        <strain evidence="1 2">HTCC2654</strain>
    </source>
</reference>
<keyword evidence="2" id="KW-1185">Reference proteome</keyword>
<evidence type="ECO:0000313" key="1">
    <source>
        <dbReference type="EMBL" id="EAQ12124.1"/>
    </source>
</evidence>
<evidence type="ECO:0000313" key="2">
    <source>
        <dbReference type="Proteomes" id="UP000002931"/>
    </source>
</evidence>
<dbReference type="PROSITE" id="PS51257">
    <property type="entry name" value="PROKAR_LIPOPROTEIN"/>
    <property type="match status" value="1"/>
</dbReference>
<name>A3VIC5_9RHOB</name>
<dbReference type="Gene3D" id="2.40.160.90">
    <property type="match status" value="1"/>
</dbReference>
<dbReference type="EMBL" id="AAMT01000010">
    <property type="protein sequence ID" value="EAQ12124.1"/>
    <property type="molecule type" value="Genomic_DNA"/>
</dbReference>
<accession>A3VIC5</accession>
<dbReference type="Proteomes" id="UP000002931">
    <property type="component" value="Unassembled WGS sequence"/>
</dbReference>
<dbReference type="HOGENOM" id="CLU_1308903_0_0_5"/>
<sequence>MERIIRAGALVVLIAGASGCTATKQALELYDRATEFNRIEDVNDSLGASAAADIAARSGTAIYTGQTGFGGVVDDTNNVVISAPISLTADFDRLTVEGEITDMMVSELTDTEIADLRAGRAKISTILKSGKAATGTIELAGTIGGADIVVETSGTAQTSSDAYDVSGDVAGTFRGSDAQGIALDETDSFRVTKNGTALQRSIFQAELEAE</sequence>
<organism evidence="1 2">
    <name type="scientific">Maritimibacter alkaliphilus HTCC2654</name>
    <dbReference type="NCBI Taxonomy" id="314271"/>
    <lineage>
        <taxon>Bacteria</taxon>
        <taxon>Pseudomonadati</taxon>
        <taxon>Pseudomonadota</taxon>
        <taxon>Alphaproteobacteria</taxon>
        <taxon>Rhodobacterales</taxon>
        <taxon>Roseobacteraceae</taxon>
        <taxon>Maritimibacter</taxon>
    </lineage>
</organism>
<dbReference type="RefSeq" id="WP_008327971.1">
    <property type="nucleotide sequence ID" value="NZ_CH902578.1"/>
</dbReference>
<proteinExistence type="predicted"/>
<dbReference type="AlphaFoldDB" id="A3VIC5"/>
<protein>
    <submittedName>
        <fullName evidence="1">Uncharacterized protein</fullName>
    </submittedName>
</protein>
<dbReference type="STRING" id="314271.RB2654_01440"/>
<gene>
    <name evidence="1" type="ORF">RB2654_01440</name>
</gene>